<dbReference type="AlphaFoldDB" id="A0AAD5V349"/>
<sequence>MPSGTSLLDLYDEQIVTILSQLDIRSLTLVRQSCHILHWYGLFVLNMRYDAILAPYVSVPNHFRRLLDVRNAFIGGSTALHFFLVPIEWKPNGLDIFVRIDAVVSFLNFFHLEGYKRVVPWEENVLPARQLPCTEASLKLVRGPRSVNIIIATLENPLDPIMHTWSTVVMNALAGSRAICAYPLRTINNEALITRPLTIALQWPSISDERRKYESRNFQFVENRTHPHPPSTCRRVGDERCLVVNFEGFARKPFSFWRYRERWFRGATNHTVTTLWYEHYN</sequence>
<evidence type="ECO:0008006" key="3">
    <source>
        <dbReference type="Google" id="ProtNLM"/>
    </source>
</evidence>
<organism evidence="1 2">
    <name type="scientific">Meripilus lineatus</name>
    <dbReference type="NCBI Taxonomy" id="2056292"/>
    <lineage>
        <taxon>Eukaryota</taxon>
        <taxon>Fungi</taxon>
        <taxon>Dikarya</taxon>
        <taxon>Basidiomycota</taxon>
        <taxon>Agaricomycotina</taxon>
        <taxon>Agaricomycetes</taxon>
        <taxon>Polyporales</taxon>
        <taxon>Meripilaceae</taxon>
        <taxon>Meripilus</taxon>
    </lineage>
</organism>
<dbReference type="EMBL" id="JANAWD010000175">
    <property type="protein sequence ID" value="KAJ3484800.1"/>
    <property type="molecule type" value="Genomic_DNA"/>
</dbReference>
<evidence type="ECO:0000313" key="2">
    <source>
        <dbReference type="Proteomes" id="UP001212997"/>
    </source>
</evidence>
<gene>
    <name evidence="1" type="ORF">NLI96_g5387</name>
</gene>
<name>A0AAD5V349_9APHY</name>
<dbReference type="Proteomes" id="UP001212997">
    <property type="component" value="Unassembled WGS sequence"/>
</dbReference>
<keyword evidence="2" id="KW-1185">Reference proteome</keyword>
<reference evidence="1" key="1">
    <citation type="submission" date="2022-07" db="EMBL/GenBank/DDBJ databases">
        <title>Genome Sequence of Physisporinus lineatus.</title>
        <authorList>
            <person name="Buettner E."/>
        </authorList>
    </citation>
    <scope>NUCLEOTIDE SEQUENCE</scope>
    <source>
        <strain evidence="1">VT162</strain>
    </source>
</reference>
<protein>
    <recommendedName>
        <fullName evidence="3">F-box domain-containing protein</fullName>
    </recommendedName>
</protein>
<accession>A0AAD5V349</accession>
<evidence type="ECO:0000313" key="1">
    <source>
        <dbReference type="EMBL" id="KAJ3484800.1"/>
    </source>
</evidence>
<proteinExistence type="predicted"/>
<comment type="caution">
    <text evidence="1">The sequence shown here is derived from an EMBL/GenBank/DDBJ whole genome shotgun (WGS) entry which is preliminary data.</text>
</comment>